<reference evidence="3" key="1">
    <citation type="journal article" date="2020" name="Cell">
        <title>Large-Scale Comparative Analyses of Tick Genomes Elucidate Their Genetic Diversity and Vector Capacities.</title>
        <authorList>
            <consortium name="Tick Genome and Microbiome Consortium (TIGMIC)"/>
            <person name="Jia N."/>
            <person name="Wang J."/>
            <person name="Shi W."/>
            <person name="Du L."/>
            <person name="Sun Y."/>
            <person name="Zhan W."/>
            <person name="Jiang J.F."/>
            <person name="Wang Q."/>
            <person name="Zhang B."/>
            <person name="Ji P."/>
            <person name="Bell-Sakyi L."/>
            <person name="Cui X.M."/>
            <person name="Yuan T.T."/>
            <person name="Jiang B.G."/>
            <person name="Yang W.F."/>
            <person name="Lam T.T."/>
            <person name="Chang Q.C."/>
            <person name="Ding S.J."/>
            <person name="Wang X.J."/>
            <person name="Zhu J.G."/>
            <person name="Ruan X.D."/>
            <person name="Zhao L."/>
            <person name="Wei J.T."/>
            <person name="Ye R.Z."/>
            <person name="Que T.C."/>
            <person name="Du C.H."/>
            <person name="Zhou Y.H."/>
            <person name="Cheng J.X."/>
            <person name="Dai P.F."/>
            <person name="Guo W.B."/>
            <person name="Han X.H."/>
            <person name="Huang E.J."/>
            <person name="Li L.F."/>
            <person name="Wei W."/>
            <person name="Gao Y.C."/>
            <person name="Liu J.Z."/>
            <person name="Shao H.Z."/>
            <person name="Wang X."/>
            <person name="Wang C.C."/>
            <person name="Yang T.C."/>
            <person name="Huo Q.B."/>
            <person name="Li W."/>
            <person name="Chen H.Y."/>
            <person name="Chen S.E."/>
            <person name="Zhou L.G."/>
            <person name="Ni X.B."/>
            <person name="Tian J.H."/>
            <person name="Sheng Y."/>
            <person name="Liu T."/>
            <person name="Pan Y.S."/>
            <person name="Xia L.Y."/>
            <person name="Li J."/>
            <person name="Zhao F."/>
            <person name="Cao W.C."/>
        </authorList>
    </citation>
    <scope>NUCLEOTIDE SEQUENCE</scope>
    <source>
        <strain evidence="3">Rmic-2018</strain>
    </source>
</reference>
<comment type="caution">
    <text evidence="3">The sequence shown here is derived from an EMBL/GenBank/DDBJ whole genome shotgun (WGS) entry which is preliminary data.</text>
</comment>
<sequence>MRTSDNPFVFLVQFFLGLLLTSGGGSLRSGESTTAPAHSLAYYHAPTIPSCTSSEMSPHHSPLPILILTAHDQHPGPPTSSPTKARAAHSTLLGHGGTSGMRTSDNPFVFLVQVSENQPNDAKSVSSNEETRNDARAPSAASLDNKNDDDAGLAFTWMGDGWHTVFSRRIKKNDKQSQKEPEKGPEKKNEKSAGHPLVEAAQNSQVERDFQRRKRPGPTPLPKEDTKVILRPHKDLTVKNIFGSEHSMAVIEACRNSFGGESFLLRVHPGSNIIILSTPHKQMAGRLREINQLKIRGLIHPFNAYVADPEDVLRGIVHGLPLEPLRPS</sequence>
<feature type="region of interest" description="Disordered" evidence="1">
    <location>
        <begin position="73"/>
        <end position="105"/>
    </location>
</feature>
<evidence type="ECO:0000313" key="3">
    <source>
        <dbReference type="EMBL" id="KAH8036942.1"/>
    </source>
</evidence>
<keyword evidence="4" id="KW-1185">Reference proteome</keyword>
<name>A0A9J6ERD8_RHIMP</name>
<protein>
    <submittedName>
        <fullName evidence="3">Uncharacterized protein</fullName>
    </submittedName>
</protein>
<feature type="compositionally biased region" description="Basic and acidic residues" evidence="1">
    <location>
        <begin position="173"/>
        <end position="193"/>
    </location>
</feature>
<accession>A0A9J6ERD8</accession>
<feature type="compositionally biased region" description="Polar residues" evidence="1">
    <location>
        <begin position="117"/>
        <end position="128"/>
    </location>
</feature>
<organism evidence="3 4">
    <name type="scientific">Rhipicephalus microplus</name>
    <name type="common">Cattle tick</name>
    <name type="synonym">Boophilus microplus</name>
    <dbReference type="NCBI Taxonomy" id="6941"/>
    <lineage>
        <taxon>Eukaryota</taxon>
        <taxon>Metazoa</taxon>
        <taxon>Ecdysozoa</taxon>
        <taxon>Arthropoda</taxon>
        <taxon>Chelicerata</taxon>
        <taxon>Arachnida</taxon>
        <taxon>Acari</taxon>
        <taxon>Parasitiformes</taxon>
        <taxon>Ixodida</taxon>
        <taxon>Ixodoidea</taxon>
        <taxon>Ixodidae</taxon>
        <taxon>Rhipicephalinae</taxon>
        <taxon>Rhipicephalus</taxon>
        <taxon>Boophilus</taxon>
    </lineage>
</organism>
<feature type="signal peptide" evidence="2">
    <location>
        <begin position="1"/>
        <end position="26"/>
    </location>
</feature>
<feature type="region of interest" description="Disordered" evidence="1">
    <location>
        <begin position="171"/>
        <end position="226"/>
    </location>
</feature>
<feature type="chain" id="PRO_5039928905" evidence="2">
    <location>
        <begin position="27"/>
        <end position="328"/>
    </location>
</feature>
<keyword evidence="2" id="KW-0732">Signal</keyword>
<dbReference type="AlphaFoldDB" id="A0A9J6ERD8"/>
<dbReference type="Proteomes" id="UP000821866">
    <property type="component" value="Chromosome 10"/>
</dbReference>
<evidence type="ECO:0000313" key="4">
    <source>
        <dbReference type="Proteomes" id="UP000821866"/>
    </source>
</evidence>
<evidence type="ECO:0000256" key="2">
    <source>
        <dbReference type="SAM" id="SignalP"/>
    </source>
</evidence>
<evidence type="ECO:0000256" key="1">
    <source>
        <dbReference type="SAM" id="MobiDB-lite"/>
    </source>
</evidence>
<gene>
    <name evidence="3" type="ORF">HPB51_007541</name>
</gene>
<dbReference type="EMBL" id="JABSTU010000002">
    <property type="protein sequence ID" value="KAH8036942.1"/>
    <property type="molecule type" value="Genomic_DNA"/>
</dbReference>
<reference evidence="3" key="2">
    <citation type="submission" date="2021-09" db="EMBL/GenBank/DDBJ databases">
        <authorList>
            <person name="Jia N."/>
            <person name="Wang J."/>
            <person name="Shi W."/>
            <person name="Du L."/>
            <person name="Sun Y."/>
            <person name="Zhan W."/>
            <person name="Jiang J."/>
            <person name="Wang Q."/>
            <person name="Zhang B."/>
            <person name="Ji P."/>
            <person name="Sakyi L.B."/>
            <person name="Cui X."/>
            <person name="Yuan T."/>
            <person name="Jiang B."/>
            <person name="Yang W."/>
            <person name="Lam T.T.-Y."/>
            <person name="Chang Q."/>
            <person name="Ding S."/>
            <person name="Wang X."/>
            <person name="Zhu J."/>
            <person name="Ruan X."/>
            <person name="Zhao L."/>
            <person name="Wei J."/>
            <person name="Que T."/>
            <person name="Du C."/>
            <person name="Cheng J."/>
            <person name="Dai P."/>
            <person name="Han X."/>
            <person name="Huang E."/>
            <person name="Gao Y."/>
            <person name="Liu J."/>
            <person name="Shao H."/>
            <person name="Ye R."/>
            <person name="Li L."/>
            <person name="Wei W."/>
            <person name="Wang X."/>
            <person name="Wang C."/>
            <person name="Huo Q."/>
            <person name="Li W."/>
            <person name="Guo W."/>
            <person name="Chen H."/>
            <person name="Chen S."/>
            <person name="Zhou L."/>
            <person name="Zhou L."/>
            <person name="Ni X."/>
            <person name="Tian J."/>
            <person name="Zhou Y."/>
            <person name="Sheng Y."/>
            <person name="Liu T."/>
            <person name="Pan Y."/>
            <person name="Xia L."/>
            <person name="Li J."/>
            <person name="Zhao F."/>
            <person name="Cao W."/>
        </authorList>
    </citation>
    <scope>NUCLEOTIDE SEQUENCE</scope>
    <source>
        <strain evidence="3">Rmic-2018</strain>
        <tissue evidence="3">Larvae</tissue>
    </source>
</reference>
<feature type="region of interest" description="Disordered" evidence="1">
    <location>
        <begin position="117"/>
        <end position="147"/>
    </location>
</feature>
<proteinExistence type="predicted"/>